<dbReference type="Proteomes" id="UP000661025">
    <property type="component" value="Unassembled WGS sequence"/>
</dbReference>
<evidence type="ECO:0008006" key="4">
    <source>
        <dbReference type="Google" id="ProtNLM"/>
    </source>
</evidence>
<reference evidence="2" key="1">
    <citation type="submission" date="2020-09" db="EMBL/GenBank/DDBJ databases">
        <title>Streptomyces canutascabiei sp. nov., which causes potato common scab and is distributed across the world.</title>
        <authorList>
            <person name="Nguyen H.P."/>
            <person name="Weisberg A.J."/>
            <person name="Chang J.H."/>
            <person name="Clarke C.R."/>
        </authorList>
    </citation>
    <scope>NUCLEOTIDE SEQUENCE</scope>
    <source>
        <strain evidence="2">ID-01-6.2a</strain>
    </source>
</reference>
<dbReference type="RefSeq" id="WP_143674634.1">
    <property type="nucleotide sequence ID" value="NZ_CP119182.1"/>
</dbReference>
<evidence type="ECO:0000313" key="2">
    <source>
        <dbReference type="EMBL" id="MBD9722676.1"/>
    </source>
</evidence>
<name>A0A927L0G5_9ACTN</name>
<protein>
    <recommendedName>
        <fullName evidence="4">Ricin B lectin domain-containing protein</fullName>
    </recommendedName>
</protein>
<sequence>MKIRNRNVAGMVTAVLLAVLTSMIPASSAHAEAGGRWYFVNQYNGKCLKGNGEGKALSLATCKNKDAFHWINYGQTGMVNFSLDVYPYGAICINNKGRGKTPNLKACGTADTSGWRINSAKKNAKTGLVHIGCGYLQAVSKTKVVCTKRPKNIKKMTYIVKYSLK</sequence>
<organism evidence="2 3">
    <name type="scientific">Streptomyces caniscabiei</name>
    <dbReference type="NCBI Taxonomy" id="2746961"/>
    <lineage>
        <taxon>Bacteria</taxon>
        <taxon>Bacillati</taxon>
        <taxon>Actinomycetota</taxon>
        <taxon>Actinomycetes</taxon>
        <taxon>Kitasatosporales</taxon>
        <taxon>Streptomycetaceae</taxon>
        <taxon>Streptomyces</taxon>
    </lineage>
</organism>
<accession>A0A927L0G5</accession>
<keyword evidence="1" id="KW-0732">Signal</keyword>
<gene>
    <name evidence="2" type="ORF">IHE70_05360</name>
</gene>
<evidence type="ECO:0000256" key="1">
    <source>
        <dbReference type="SAM" id="SignalP"/>
    </source>
</evidence>
<evidence type="ECO:0000313" key="3">
    <source>
        <dbReference type="Proteomes" id="UP000661025"/>
    </source>
</evidence>
<dbReference type="GeneID" id="79930731"/>
<comment type="caution">
    <text evidence="2">The sequence shown here is derived from an EMBL/GenBank/DDBJ whole genome shotgun (WGS) entry which is preliminary data.</text>
</comment>
<dbReference type="SUPFAM" id="SSF50370">
    <property type="entry name" value="Ricin B-like lectins"/>
    <property type="match status" value="1"/>
</dbReference>
<feature type="signal peptide" evidence="1">
    <location>
        <begin position="1"/>
        <end position="31"/>
    </location>
</feature>
<dbReference type="AlphaFoldDB" id="A0A927L0G5"/>
<feature type="chain" id="PRO_5037643033" description="Ricin B lectin domain-containing protein" evidence="1">
    <location>
        <begin position="32"/>
        <end position="165"/>
    </location>
</feature>
<proteinExistence type="predicted"/>
<dbReference type="InterPro" id="IPR035992">
    <property type="entry name" value="Ricin_B-like_lectins"/>
</dbReference>
<dbReference type="EMBL" id="JACYXT010000002">
    <property type="protein sequence ID" value="MBD9722676.1"/>
    <property type="molecule type" value="Genomic_DNA"/>
</dbReference>